<feature type="coiled-coil region" evidence="1">
    <location>
        <begin position="86"/>
        <end position="141"/>
    </location>
</feature>
<gene>
    <name evidence="2" type="ORF">BXU00_02955</name>
</gene>
<reference evidence="2 3" key="1">
    <citation type="journal article" date="2018" name="Syst. Appl. Microbiol.">
        <title>A new symbiotic nanoarchaeote (Candidatus Nanoclepta minutus) and its host (Zestosphaera tikiterensis gen. nov., sp. nov.) from a New Zealand hot spring.</title>
        <authorList>
            <person name="St John E."/>
            <person name="Liu Y."/>
            <person name="Podar M."/>
            <person name="Stott M.B."/>
            <person name="Meneghin J."/>
            <person name="Chen Z."/>
            <person name="Lagutin K."/>
            <person name="Mitchell K."/>
            <person name="Reysenbach A.L."/>
        </authorList>
    </citation>
    <scope>NUCLEOTIDE SEQUENCE [LARGE SCALE GENOMIC DNA]</scope>
    <source>
        <strain evidence="2">NZ3</strain>
    </source>
</reference>
<comment type="caution">
    <text evidence="2">The sequence shown here is derived from an EMBL/GenBank/DDBJ whole genome shotgun (WGS) entry which is preliminary data.</text>
</comment>
<dbReference type="AlphaFoldDB" id="A0A397WM11"/>
<name>A0A397WM11_9ARCH</name>
<evidence type="ECO:0000313" key="2">
    <source>
        <dbReference type="EMBL" id="RIB35134.1"/>
    </source>
</evidence>
<evidence type="ECO:0000256" key="1">
    <source>
        <dbReference type="SAM" id="Coils"/>
    </source>
</evidence>
<evidence type="ECO:0000313" key="3">
    <source>
        <dbReference type="Proteomes" id="UP000266622"/>
    </source>
</evidence>
<accession>A0A397WM11</accession>
<dbReference type="Proteomes" id="UP000266622">
    <property type="component" value="Unassembled WGS sequence"/>
</dbReference>
<sequence>MALGFLKRSKKKEDEEMDFLEELESTKKDLLEPELPEMKVLEKKIEPLQLQPLPAPSIEQPVQLPKAENKVEEKESPEIYVKLDNYKKVLDLLDKLKVKLKEIESLVGELRSVKESEVSKLEEIKERLEKSKEDIGEVLENLK</sequence>
<proteinExistence type="predicted"/>
<protein>
    <submittedName>
        <fullName evidence="2">Uncharacterized protein</fullName>
    </submittedName>
</protein>
<keyword evidence="1" id="KW-0175">Coiled coil</keyword>
<organism evidence="2 3">
    <name type="scientific">Candidatus Nanoclepta minutus</name>
    <dbReference type="NCBI Taxonomy" id="1940235"/>
    <lineage>
        <taxon>Archaea</taxon>
        <taxon>Nanobdellota</taxon>
        <taxon>Candidatus Nanoclepta</taxon>
    </lineage>
</organism>
<dbReference type="EMBL" id="MWMI01000005">
    <property type="protein sequence ID" value="RIB35134.1"/>
    <property type="molecule type" value="Genomic_DNA"/>
</dbReference>